<keyword evidence="6" id="KW-0804">Transcription</keyword>
<dbReference type="SUPFAM" id="SSF57959">
    <property type="entry name" value="Leucine zipper domain"/>
    <property type="match status" value="1"/>
</dbReference>
<comment type="function">
    <text evidence="1">Putative transcription factor.</text>
</comment>
<protein>
    <recommendedName>
        <fullName evidence="8">Putative transcription factor kapC</fullName>
    </recommendedName>
</protein>
<dbReference type="GeneID" id="28843348"/>
<dbReference type="Pfam" id="PF00170">
    <property type="entry name" value="bZIP_1"/>
    <property type="match status" value="1"/>
</dbReference>
<evidence type="ECO:0000256" key="4">
    <source>
        <dbReference type="ARBA" id="ARBA00023015"/>
    </source>
</evidence>
<keyword evidence="7" id="KW-0539">Nucleus</keyword>
<reference evidence="11 12" key="1">
    <citation type="submission" date="2016-03" db="EMBL/GenBank/DDBJ databases">
        <title>Comparative genomics of Pseudogymnoascus destructans, the fungus causing white-nose syndrome of bats.</title>
        <authorList>
            <person name="Palmer J.M."/>
            <person name="Drees K.P."/>
            <person name="Foster J.T."/>
            <person name="Lindner D.L."/>
        </authorList>
    </citation>
    <scope>NUCLEOTIDE SEQUENCE [LARGE SCALE GENOMIC DNA]</scope>
    <source>
        <strain evidence="11 12">UAMH 10579</strain>
    </source>
</reference>
<keyword evidence="4" id="KW-0805">Transcription regulation</keyword>
<evidence type="ECO:0000313" key="11">
    <source>
        <dbReference type="EMBL" id="OBT91978.1"/>
    </source>
</evidence>
<organism evidence="11 12">
    <name type="scientific">Pseudogymnoascus verrucosus</name>
    <dbReference type="NCBI Taxonomy" id="342668"/>
    <lineage>
        <taxon>Eukaryota</taxon>
        <taxon>Fungi</taxon>
        <taxon>Dikarya</taxon>
        <taxon>Ascomycota</taxon>
        <taxon>Pezizomycotina</taxon>
        <taxon>Leotiomycetes</taxon>
        <taxon>Thelebolales</taxon>
        <taxon>Thelebolaceae</taxon>
        <taxon>Pseudogymnoascus</taxon>
    </lineage>
</organism>
<dbReference type="GO" id="GO:0001228">
    <property type="term" value="F:DNA-binding transcription activator activity, RNA polymerase II-specific"/>
    <property type="evidence" value="ECO:0007669"/>
    <property type="project" value="TreeGrafter"/>
</dbReference>
<dbReference type="STRING" id="342668.A0A1B8G818"/>
<accession>A0A1B8G818</accession>
<dbReference type="GO" id="GO:0000976">
    <property type="term" value="F:transcription cis-regulatory region binding"/>
    <property type="evidence" value="ECO:0007669"/>
    <property type="project" value="InterPro"/>
</dbReference>
<dbReference type="PROSITE" id="PS50217">
    <property type="entry name" value="BZIP"/>
    <property type="match status" value="1"/>
</dbReference>
<evidence type="ECO:0000256" key="1">
    <source>
        <dbReference type="ARBA" id="ARBA00004049"/>
    </source>
</evidence>
<dbReference type="Proteomes" id="UP000091956">
    <property type="component" value="Unassembled WGS sequence"/>
</dbReference>
<keyword evidence="9" id="KW-0175">Coiled coil</keyword>
<keyword evidence="5" id="KW-0238">DNA-binding</keyword>
<dbReference type="Gene3D" id="1.20.5.170">
    <property type="match status" value="1"/>
</dbReference>
<dbReference type="InterPro" id="IPR050936">
    <property type="entry name" value="AP-1-like"/>
</dbReference>
<evidence type="ECO:0000256" key="6">
    <source>
        <dbReference type="ARBA" id="ARBA00023163"/>
    </source>
</evidence>
<dbReference type="CDD" id="cd14688">
    <property type="entry name" value="bZIP_YAP"/>
    <property type="match status" value="1"/>
</dbReference>
<evidence type="ECO:0000256" key="5">
    <source>
        <dbReference type="ARBA" id="ARBA00023125"/>
    </source>
</evidence>
<dbReference type="OrthoDB" id="2593073at2759"/>
<evidence type="ECO:0000259" key="10">
    <source>
        <dbReference type="PROSITE" id="PS50217"/>
    </source>
</evidence>
<dbReference type="InterPro" id="IPR046347">
    <property type="entry name" value="bZIP_sf"/>
</dbReference>
<dbReference type="GO" id="GO:0090575">
    <property type="term" value="C:RNA polymerase II transcription regulator complex"/>
    <property type="evidence" value="ECO:0007669"/>
    <property type="project" value="TreeGrafter"/>
</dbReference>
<evidence type="ECO:0000256" key="9">
    <source>
        <dbReference type="SAM" id="Coils"/>
    </source>
</evidence>
<dbReference type="RefSeq" id="XP_018125711.1">
    <property type="nucleotide sequence ID" value="XM_018279369.1"/>
</dbReference>
<comment type="subcellular location">
    <subcellularLocation>
        <location evidence="2">Nucleus</location>
    </subcellularLocation>
</comment>
<dbReference type="PROSITE" id="PS00036">
    <property type="entry name" value="BZIP_BASIC"/>
    <property type="match status" value="1"/>
</dbReference>
<keyword evidence="12" id="KW-1185">Reference proteome</keyword>
<reference evidence="12" key="2">
    <citation type="journal article" date="2018" name="Nat. Commun.">
        <title>Extreme sensitivity to ultraviolet light in the fungal pathogen causing white-nose syndrome of bats.</title>
        <authorList>
            <person name="Palmer J.M."/>
            <person name="Drees K.P."/>
            <person name="Foster J.T."/>
            <person name="Lindner D.L."/>
        </authorList>
    </citation>
    <scope>NUCLEOTIDE SEQUENCE [LARGE SCALE GENOMIC DNA]</scope>
    <source>
        <strain evidence="12">UAMH 10579</strain>
    </source>
</reference>
<evidence type="ECO:0000256" key="2">
    <source>
        <dbReference type="ARBA" id="ARBA00004123"/>
    </source>
</evidence>
<dbReference type="PANTHER" id="PTHR40621:SF11">
    <property type="entry name" value="TRANSCRIPTION FACTOR KAPC-RELATED"/>
    <property type="match status" value="1"/>
</dbReference>
<feature type="coiled-coil region" evidence="9">
    <location>
        <begin position="115"/>
        <end position="163"/>
    </location>
</feature>
<dbReference type="EMBL" id="KV460276">
    <property type="protein sequence ID" value="OBT91978.1"/>
    <property type="molecule type" value="Genomic_DNA"/>
</dbReference>
<dbReference type="AlphaFoldDB" id="A0A1B8G818"/>
<evidence type="ECO:0000256" key="7">
    <source>
        <dbReference type="ARBA" id="ARBA00023242"/>
    </source>
</evidence>
<evidence type="ECO:0000256" key="8">
    <source>
        <dbReference type="ARBA" id="ARBA00044067"/>
    </source>
</evidence>
<evidence type="ECO:0000313" key="12">
    <source>
        <dbReference type="Proteomes" id="UP000091956"/>
    </source>
</evidence>
<comment type="similarity">
    <text evidence="3">Belongs to the bZIP family.</text>
</comment>
<feature type="domain" description="BZIP" evidence="10">
    <location>
        <begin position="102"/>
        <end position="160"/>
    </location>
</feature>
<sequence length="208" mass="23737">MTAKYDSDFTNIQSYLKPADISGGMFHGTSSEFSTVSPSHATGFDNMYGNHVSTLLRNAYPVQYPVTAVAMGFDVEGLYETQVCRRKKSTGDKLFPPYVNLRRRAQNRASQRKFRARKAERMKEIEEGLMELQEQHSALTLSYQTLQVEYATAKQELATLRTKHTSEFPESTYSGSGIREWEGCQTRTSDPLPFDVSTFSYRHEQDEK</sequence>
<dbReference type="SMART" id="SM00338">
    <property type="entry name" value="BRLZ"/>
    <property type="match status" value="1"/>
</dbReference>
<evidence type="ECO:0000256" key="3">
    <source>
        <dbReference type="ARBA" id="ARBA00007163"/>
    </source>
</evidence>
<name>A0A1B8G818_9PEZI</name>
<gene>
    <name evidence="11" type="ORF">VE01_09962</name>
</gene>
<dbReference type="InterPro" id="IPR004827">
    <property type="entry name" value="bZIP"/>
</dbReference>
<proteinExistence type="inferred from homology"/>
<dbReference type="PANTHER" id="PTHR40621">
    <property type="entry name" value="TRANSCRIPTION FACTOR KAPC-RELATED"/>
    <property type="match status" value="1"/>
</dbReference>